<feature type="domain" description="Copper amine oxidase-like N-terminal" evidence="2">
    <location>
        <begin position="31"/>
        <end position="144"/>
    </location>
</feature>
<protein>
    <submittedName>
        <fullName evidence="3">Copper amine oxidase N-terminal domain-containing protein</fullName>
    </submittedName>
</protein>
<dbReference type="EMBL" id="JBBNPS010000008">
    <property type="protein sequence ID" value="MEQ3353520.1"/>
    <property type="molecule type" value="Genomic_DNA"/>
</dbReference>
<evidence type="ECO:0000313" key="3">
    <source>
        <dbReference type="EMBL" id="MEQ3353520.1"/>
    </source>
</evidence>
<comment type="caution">
    <text evidence="3">The sequence shown here is derived from an EMBL/GenBank/DDBJ whole genome shotgun (WGS) entry which is preliminary data.</text>
</comment>
<proteinExistence type="predicted"/>
<keyword evidence="4" id="KW-1185">Reference proteome</keyword>
<feature type="chain" id="PRO_5045610625" evidence="1">
    <location>
        <begin position="24"/>
        <end position="259"/>
    </location>
</feature>
<name>A0ABV1J5Q6_9FIRM</name>
<gene>
    <name evidence="3" type="ORF">AAA081_04290</name>
</gene>
<evidence type="ECO:0000259" key="2">
    <source>
        <dbReference type="Pfam" id="PF07833"/>
    </source>
</evidence>
<reference evidence="3 4" key="1">
    <citation type="submission" date="2024-04" db="EMBL/GenBank/DDBJ databases">
        <title>Human intestinal bacterial collection.</title>
        <authorList>
            <person name="Pauvert C."/>
            <person name="Hitch T.C.A."/>
            <person name="Clavel T."/>
        </authorList>
    </citation>
    <scope>NUCLEOTIDE SEQUENCE [LARGE SCALE GENOMIC DNA]</scope>
    <source>
        <strain evidence="3 4">CLA-SR-H026</strain>
    </source>
</reference>
<sequence length="259" mass="29518">MKKRVVVILSLLFVFSLAGNAYARTPKIWAKGRFLTCDVEPFILSNHTMLPVRNVSEALGYHVQWRPEDKTVIIGRYNDLGSGDCTSMEIGSHKIYTGEDEDSYVNTDIAPQIVNGRTFVPLRALAEALDVSITWDEANFTVVIGDGYPELRSTCTFPRATVTKIINGTTVDLRYDDGQTRRVVLDAFRPWTPDWDTSYFSTMNINRTWLLNQAVYVADSINGNNRVILFMQRPVHNSPTDKEIKELCYNYFAPHMFDE</sequence>
<keyword evidence="1" id="KW-0732">Signal</keyword>
<evidence type="ECO:0000256" key="1">
    <source>
        <dbReference type="SAM" id="SignalP"/>
    </source>
</evidence>
<dbReference type="Proteomes" id="UP001481872">
    <property type="component" value="Unassembled WGS sequence"/>
</dbReference>
<dbReference type="SUPFAM" id="SSF55383">
    <property type="entry name" value="Copper amine oxidase, domain N"/>
    <property type="match status" value="1"/>
</dbReference>
<feature type="signal peptide" evidence="1">
    <location>
        <begin position="1"/>
        <end position="23"/>
    </location>
</feature>
<accession>A0ABV1J5Q6</accession>
<dbReference type="RefSeq" id="WP_349053834.1">
    <property type="nucleotide sequence ID" value="NZ_JBBNPS010000008.1"/>
</dbReference>
<dbReference type="InterPro" id="IPR036582">
    <property type="entry name" value="Mao_N_sf"/>
</dbReference>
<evidence type="ECO:0000313" key="4">
    <source>
        <dbReference type="Proteomes" id="UP001481872"/>
    </source>
</evidence>
<dbReference type="Pfam" id="PF07833">
    <property type="entry name" value="Cu_amine_oxidN1"/>
    <property type="match status" value="1"/>
</dbReference>
<organism evidence="3 4">
    <name type="scientific">Aedoeadaptatus acetigenes</name>
    <dbReference type="NCBI Taxonomy" id="2981723"/>
    <lineage>
        <taxon>Bacteria</taxon>
        <taxon>Bacillati</taxon>
        <taxon>Bacillota</taxon>
        <taxon>Tissierellia</taxon>
        <taxon>Tissierellales</taxon>
        <taxon>Peptoniphilaceae</taxon>
        <taxon>Aedoeadaptatus</taxon>
    </lineage>
</organism>
<dbReference type="Gene3D" id="3.30.457.10">
    <property type="entry name" value="Copper amine oxidase-like, N-terminal domain"/>
    <property type="match status" value="1"/>
</dbReference>
<dbReference type="InterPro" id="IPR012854">
    <property type="entry name" value="Cu_amine_oxidase-like_N"/>
</dbReference>